<dbReference type="Proteomes" id="UP000663760">
    <property type="component" value="Chromosome 18"/>
</dbReference>
<evidence type="ECO:0000313" key="3">
    <source>
        <dbReference type="Proteomes" id="UP000663760"/>
    </source>
</evidence>
<evidence type="ECO:0000259" key="1">
    <source>
        <dbReference type="Pfam" id="PF14244"/>
    </source>
</evidence>
<dbReference type="PANTHER" id="PTHR37610">
    <property type="entry name" value="CCHC-TYPE DOMAIN-CONTAINING PROTEIN"/>
    <property type="match status" value="1"/>
</dbReference>
<feature type="domain" description="Retrotransposon Copia-like N-terminal" evidence="1">
    <location>
        <begin position="15"/>
        <end position="55"/>
    </location>
</feature>
<evidence type="ECO:0000313" key="2">
    <source>
        <dbReference type="EMBL" id="CAA7410929.1"/>
    </source>
</evidence>
<accession>A0A7I8LLY7</accession>
<organism evidence="2 3">
    <name type="scientific">Spirodela intermedia</name>
    <name type="common">Intermediate duckweed</name>
    <dbReference type="NCBI Taxonomy" id="51605"/>
    <lineage>
        <taxon>Eukaryota</taxon>
        <taxon>Viridiplantae</taxon>
        <taxon>Streptophyta</taxon>
        <taxon>Embryophyta</taxon>
        <taxon>Tracheophyta</taxon>
        <taxon>Spermatophyta</taxon>
        <taxon>Magnoliopsida</taxon>
        <taxon>Liliopsida</taxon>
        <taxon>Araceae</taxon>
        <taxon>Lemnoideae</taxon>
        <taxon>Spirodela</taxon>
    </lineage>
</organism>
<gene>
    <name evidence="2" type="ORF">SI8410_18021607</name>
</gene>
<name>A0A7I8LLY7_SPIIN</name>
<dbReference type="PANTHER" id="PTHR37610:SF81">
    <property type="entry name" value="RETROTRANSPOSON COPIA-LIKE N-TERMINAL DOMAIN-CONTAINING PROTEIN"/>
    <property type="match status" value="1"/>
</dbReference>
<dbReference type="OrthoDB" id="779197at2759"/>
<dbReference type="EMBL" id="LR746281">
    <property type="protein sequence ID" value="CAA7410929.1"/>
    <property type="molecule type" value="Genomic_DNA"/>
</dbReference>
<protein>
    <recommendedName>
        <fullName evidence="1">Retrotransposon Copia-like N-terminal domain-containing protein</fullName>
    </recommendedName>
</protein>
<sequence length="100" mass="12026">MMSNVYDSLSNYFIHYSNNLGLILTSQQLVGNNYDLWSRAMIITLFLKKKFEFINEIWEDLQYRFQQSNGSILFQLPHEIFNHQKNQDYATTYFTKLKVI</sequence>
<dbReference type="Pfam" id="PF14244">
    <property type="entry name" value="Retrotran_gag_3"/>
    <property type="match status" value="1"/>
</dbReference>
<dbReference type="AlphaFoldDB" id="A0A7I8LLY7"/>
<reference evidence="2" key="1">
    <citation type="submission" date="2020-02" db="EMBL/GenBank/DDBJ databases">
        <authorList>
            <person name="Scholz U."/>
            <person name="Mascher M."/>
            <person name="Fiebig A."/>
        </authorList>
    </citation>
    <scope>NUCLEOTIDE SEQUENCE</scope>
</reference>
<keyword evidence="3" id="KW-1185">Reference proteome</keyword>
<proteinExistence type="predicted"/>
<dbReference type="InterPro" id="IPR029472">
    <property type="entry name" value="Copia-like_N"/>
</dbReference>